<proteinExistence type="predicted"/>
<dbReference type="EMBL" id="FNXF01000002">
    <property type="protein sequence ID" value="SEH67786.1"/>
    <property type="molecule type" value="Genomic_DNA"/>
</dbReference>
<keyword evidence="2" id="KW-1185">Reference proteome</keyword>
<evidence type="ECO:0000313" key="1">
    <source>
        <dbReference type="EMBL" id="SEH67786.1"/>
    </source>
</evidence>
<organism evidence="1 2">
    <name type="scientific">Rheinheimera pacifica</name>
    <dbReference type="NCBI Taxonomy" id="173990"/>
    <lineage>
        <taxon>Bacteria</taxon>
        <taxon>Pseudomonadati</taxon>
        <taxon>Pseudomonadota</taxon>
        <taxon>Gammaproteobacteria</taxon>
        <taxon>Chromatiales</taxon>
        <taxon>Chromatiaceae</taxon>
        <taxon>Rheinheimera</taxon>
    </lineage>
</organism>
<dbReference type="Proteomes" id="UP000199371">
    <property type="component" value="Unassembled WGS sequence"/>
</dbReference>
<dbReference type="OrthoDB" id="6214536at2"/>
<dbReference type="AlphaFoldDB" id="A0A1H6K8K8"/>
<evidence type="ECO:0008006" key="3">
    <source>
        <dbReference type="Google" id="ProtNLM"/>
    </source>
</evidence>
<evidence type="ECO:0000313" key="2">
    <source>
        <dbReference type="Proteomes" id="UP000199371"/>
    </source>
</evidence>
<dbReference type="Pfam" id="PF11215">
    <property type="entry name" value="DUF3010"/>
    <property type="match status" value="1"/>
</dbReference>
<reference evidence="2" key="1">
    <citation type="submission" date="2016-10" db="EMBL/GenBank/DDBJ databases">
        <authorList>
            <person name="Varghese N."/>
            <person name="Submissions S."/>
        </authorList>
    </citation>
    <scope>NUCLEOTIDE SEQUENCE [LARGE SCALE GENOMIC DNA]</scope>
    <source>
        <strain evidence="2">DSM 17616</strain>
    </source>
</reference>
<protein>
    <recommendedName>
        <fullName evidence="3">DUF3010 domain-containing protein</fullName>
    </recommendedName>
</protein>
<sequence length="140" mass="15818">MRTCGIEIKGSEAIICLMTLKNGLFDLPDCRQNRFALSKDQDQEQMRHFQFTFAKFIEDYQITQLVIKERPQKGKFAGGAVGFKIEAALQLIAGCNCHLISASELKEKLKRHPIPVDFKATGLKVFQETAFLTAYAFLAK</sequence>
<gene>
    <name evidence="1" type="ORF">SAMN05660691_00844</name>
</gene>
<name>A0A1H6K8K8_9GAMM</name>
<dbReference type="InterPro" id="IPR021378">
    <property type="entry name" value="DUF3010"/>
</dbReference>
<dbReference type="STRING" id="173990.SAMN05660691_00844"/>
<dbReference type="RefSeq" id="WP_068236982.1">
    <property type="nucleotide sequence ID" value="NZ_DASWWU010000009.1"/>
</dbReference>
<accession>A0A1H6K8K8</accession>